<evidence type="ECO:0000256" key="1">
    <source>
        <dbReference type="SAM" id="MobiDB-lite"/>
    </source>
</evidence>
<feature type="region of interest" description="Disordered" evidence="1">
    <location>
        <begin position="119"/>
        <end position="139"/>
    </location>
</feature>
<dbReference type="EMBL" id="JBBXMP010000032">
    <property type="protein sequence ID" value="KAL0066813.1"/>
    <property type="molecule type" value="Genomic_DNA"/>
</dbReference>
<organism evidence="2 3">
    <name type="scientific">Marasmius tenuissimus</name>
    <dbReference type="NCBI Taxonomy" id="585030"/>
    <lineage>
        <taxon>Eukaryota</taxon>
        <taxon>Fungi</taxon>
        <taxon>Dikarya</taxon>
        <taxon>Basidiomycota</taxon>
        <taxon>Agaricomycotina</taxon>
        <taxon>Agaricomycetes</taxon>
        <taxon>Agaricomycetidae</taxon>
        <taxon>Agaricales</taxon>
        <taxon>Marasmiineae</taxon>
        <taxon>Marasmiaceae</taxon>
        <taxon>Marasmius</taxon>
    </lineage>
</organism>
<feature type="compositionally biased region" description="Polar residues" evidence="1">
    <location>
        <begin position="119"/>
        <end position="129"/>
    </location>
</feature>
<evidence type="ECO:0000313" key="2">
    <source>
        <dbReference type="EMBL" id="KAL0066813.1"/>
    </source>
</evidence>
<name>A0ABR3A1B1_9AGAR</name>
<accession>A0ABR3A1B1</accession>
<proteinExistence type="predicted"/>
<gene>
    <name evidence="2" type="ORF">AAF712_006214</name>
</gene>
<comment type="caution">
    <text evidence="2">The sequence shown here is derived from an EMBL/GenBank/DDBJ whole genome shotgun (WGS) entry which is preliminary data.</text>
</comment>
<sequence>MQPLDTSSHIPSFDDIINSGFAYTSHNLDESFGTLSWPRPATADEQELLDIGFTREELTTTPELLKLHRLVAPLTDRQVMFIMEQMKNTNTMNNQKMLRVWAHRVMKLLFHLAGVSHSSQQDYSPNPQSEPLPLTSDGPLKVELMDLQ</sequence>
<dbReference type="Proteomes" id="UP001437256">
    <property type="component" value="Unassembled WGS sequence"/>
</dbReference>
<evidence type="ECO:0000313" key="3">
    <source>
        <dbReference type="Proteomes" id="UP001437256"/>
    </source>
</evidence>
<reference evidence="2 3" key="1">
    <citation type="submission" date="2024-05" db="EMBL/GenBank/DDBJ databases">
        <title>A draft genome resource for the thread blight pathogen Marasmius tenuissimus strain MS-2.</title>
        <authorList>
            <person name="Yulfo-Soto G.E."/>
            <person name="Baruah I.K."/>
            <person name="Amoako-Attah I."/>
            <person name="Bukari Y."/>
            <person name="Meinhardt L.W."/>
            <person name="Bailey B.A."/>
            <person name="Cohen S.P."/>
        </authorList>
    </citation>
    <scope>NUCLEOTIDE SEQUENCE [LARGE SCALE GENOMIC DNA]</scope>
    <source>
        <strain evidence="2 3">MS-2</strain>
    </source>
</reference>
<keyword evidence="3" id="KW-1185">Reference proteome</keyword>
<protein>
    <submittedName>
        <fullName evidence="2">Uncharacterized protein</fullName>
    </submittedName>
</protein>